<comment type="caution">
    <text evidence="1">The sequence shown here is derived from an EMBL/GenBank/DDBJ whole genome shotgun (WGS) entry which is preliminary data.</text>
</comment>
<dbReference type="OrthoDB" id="2571985at2759"/>
<evidence type="ECO:0000313" key="2">
    <source>
        <dbReference type="Proteomes" id="UP000266188"/>
    </source>
</evidence>
<sequence length="192" mass="19850">MILLHLILSNTPSQTLSLPPETTLITDVEKSLDIFRSMDNVLVARRCAEMIREVLDVAKAVVERRRRNTNQRQGVYQKLQPGALFPDYTTANDTDSALGASESGTAVFTPDPDTGTGHEDGLAMGDFFSSLFVGLDSSVPGAGFGSGTGTGPGSSGDFDDGTRAGVLANLVDPSILGDFAFGGGGYGSGGGG</sequence>
<organism evidence="1 2">
    <name type="scientific">Aspergillus sclerotialis</name>
    <dbReference type="NCBI Taxonomy" id="2070753"/>
    <lineage>
        <taxon>Eukaryota</taxon>
        <taxon>Fungi</taxon>
        <taxon>Dikarya</taxon>
        <taxon>Ascomycota</taxon>
        <taxon>Pezizomycotina</taxon>
        <taxon>Eurotiomycetes</taxon>
        <taxon>Eurotiomycetidae</taxon>
        <taxon>Eurotiales</taxon>
        <taxon>Aspergillaceae</taxon>
        <taxon>Aspergillus</taxon>
        <taxon>Aspergillus subgen. Polypaecilum</taxon>
    </lineage>
</organism>
<dbReference type="Proteomes" id="UP000266188">
    <property type="component" value="Unassembled WGS sequence"/>
</dbReference>
<reference evidence="2" key="1">
    <citation type="submission" date="2017-02" db="EMBL/GenBank/DDBJ databases">
        <authorList>
            <person name="Tafer H."/>
            <person name="Lopandic K."/>
        </authorList>
    </citation>
    <scope>NUCLEOTIDE SEQUENCE [LARGE SCALE GENOMIC DNA]</scope>
    <source>
        <strain evidence="2">CBS 366.77</strain>
    </source>
</reference>
<protein>
    <submittedName>
        <fullName evidence="1">Uncharacterized protein</fullName>
    </submittedName>
</protein>
<name>A0A3A2Z6G2_9EURO</name>
<proteinExistence type="predicted"/>
<dbReference type="AlphaFoldDB" id="A0A3A2Z6G2"/>
<dbReference type="EMBL" id="MVGC01000555">
    <property type="protein sequence ID" value="RJE18426.1"/>
    <property type="molecule type" value="Genomic_DNA"/>
</dbReference>
<accession>A0A3A2Z6G2</accession>
<keyword evidence="2" id="KW-1185">Reference proteome</keyword>
<dbReference type="STRING" id="2070753.A0A3A2Z6G2"/>
<evidence type="ECO:0000313" key="1">
    <source>
        <dbReference type="EMBL" id="RJE18426.1"/>
    </source>
</evidence>
<gene>
    <name evidence="1" type="ORF">PHISCL_09245</name>
</gene>